<evidence type="ECO:0000313" key="8">
    <source>
        <dbReference type="Proteomes" id="UP000295444"/>
    </source>
</evidence>
<accession>A0A4R6S4I6</accession>
<keyword evidence="8" id="KW-1185">Reference proteome</keyword>
<keyword evidence="2" id="KW-0547">Nucleotide-binding</keyword>
<evidence type="ECO:0000256" key="5">
    <source>
        <dbReference type="ARBA" id="ARBA00024227"/>
    </source>
</evidence>
<dbReference type="EC" id="6.3.4.15" evidence="5"/>
<evidence type="ECO:0000256" key="3">
    <source>
        <dbReference type="ARBA" id="ARBA00022840"/>
    </source>
</evidence>
<evidence type="ECO:0000256" key="4">
    <source>
        <dbReference type="ARBA" id="ARBA00023267"/>
    </source>
</evidence>
<comment type="caution">
    <text evidence="7">The sequence shown here is derived from an EMBL/GenBank/DDBJ whole genome shotgun (WGS) entry which is preliminary data.</text>
</comment>
<dbReference type="AlphaFoldDB" id="A0A4R6S4I6"/>
<dbReference type="Gene3D" id="2.30.30.100">
    <property type="match status" value="1"/>
</dbReference>
<dbReference type="PANTHER" id="PTHR12835:SF5">
    <property type="entry name" value="BIOTIN--PROTEIN LIGASE"/>
    <property type="match status" value="1"/>
</dbReference>
<dbReference type="PANTHER" id="PTHR12835">
    <property type="entry name" value="BIOTIN PROTEIN LIGASE"/>
    <property type="match status" value="1"/>
</dbReference>
<dbReference type="CDD" id="cd16442">
    <property type="entry name" value="BPL"/>
    <property type="match status" value="1"/>
</dbReference>
<dbReference type="Proteomes" id="UP000295444">
    <property type="component" value="Unassembled WGS sequence"/>
</dbReference>
<dbReference type="InterPro" id="IPR045864">
    <property type="entry name" value="aa-tRNA-synth_II/BPL/LPL"/>
</dbReference>
<keyword evidence="4" id="KW-0092">Biotin</keyword>
<proteinExistence type="predicted"/>
<organism evidence="7 8">
    <name type="scientific">Labedaea rhizosphaerae</name>
    <dbReference type="NCBI Taxonomy" id="598644"/>
    <lineage>
        <taxon>Bacteria</taxon>
        <taxon>Bacillati</taxon>
        <taxon>Actinomycetota</taxon>
        <taxon>Actinomycetes</taxon>
        <taxon>Pseudonocardiales</taxon>
        <taxon>Pseudonocardiaceae</taxon>
        <taxon>Labedaea</taxon>
    </lineage>
</organism>
<feature type="domain" description="BPL/LPL catalytic" evidence="6">
    <location>
        <begin position="8"/>
        <end position="199"/>
    </location>
</feature>
<dbReference type="GO" id="GO:0005524">
    <property type="term" value="F:ATP binding"/>
    <property type="evidence" value="ECO:0007669"/>
    <property type="project" value="UniProtKB-KW"/>
</dbReference>
<dbReference type="PROSITE" id="PS51733">
    <property type="entry name" value="BPL_LPL_CATALYTIC"/>
    <property type="match status" value="1"/>
</dbReference>
<dbReference type="GO" id="GO:0004077">
    <property type="term" value="F:biotin--[biotin carboxyl-carrier protein] ligase activity"/>
    <property type="evidence" value="ECO:0007669"/>
    <property type="project" value="UniProtKB-EC"/>
</dbReference>
<name>A0A4R6S4I6_LABRH</name>
<dbReference type="Pfam" id="PF03099">
    <property type="entry name" value="BPL_LplA_LipB"/>
    <property type="match status" value="1"/>
</dbReference>
<gene>
    <name evidence="7" type="ORF">EV186_10650</name>
</gene>
<dbReference type="InterPro" id="IPR004408">
    <property type="entry name" value="Biotin_CoA_COase_ligase"/>
</dbReference>
<keyword evidence="1 7" id="KW-0436">Ligase</keyword>
<evidence type="ECO:0000256" key="1">
    <source>
        <dbReference type="ARBA" id="ARBA00022598"/>
    </source>
</evidence>
<dbReference type="GO" id="GO:0005737">
    <property type="term" value="C:cytoplasm"/>
    <property type="evidence" value="ECO:0007669"/>
    <property type="project" value="TreeGrafter"/>
</dbReference>
<dbReference type="EMBL" id="SNXZ01000006">
    <property type="protein sequence ID" value="TDP93656.1"/>
    <property type="molecule type" value="Genomic_DNA"/>
</dbReference>
<dbReference type="InterPro" id="IPR003142">
    <property type="entry name" value="BPL_C"/>
</dbReference>
<dbReference type="NCBIfam" id="TIGR00121">
    <property type="entry name" value="birA_ligase"/>
    <property type="match status" value="1"/>
</dbReference>
<evidence type="ECO:0000259" key="6">
    <source>
        <dbReference type="PROSITE" id="PS51733"/>
    </source>
</evidence>
<dbReference type="SUPFAM" id="SSF50037">
    <property type="entry name" value="C-terminal domain of transcriptional repressors"/>
    <property type="match status" value="1"/>
</dbReference>
<reference evidence="7 8" key="1">
    <citation type="submission" date="2019-03" db="EMBL/GenBank/DDBJ databases">
        <title>Genomic Encyclopedia of Type Strains, Phase IV (KMG-IV): sequencing the most valuable type-strain genomes for metagenomic binning, comparative biology and taxonomic classification.</title>
        <authorList>
            <person name="Goeker M."/>
        </authorList>
    </citation>
    <scope>NUCLEOTIDE SEQUENCE [LARGE SCALE GENOMIC DNA]</scope>
    <source>
        <strain evidence="7 8">DSM 45361</strain>
    </source>
</reference>
<sequence>MFMSSPLDAAALGAALAGYYPQLDVTDSTGSTNADLLAAAGLGAPDRTVLIAEAQTDGRGRRARRWVSPPGTGLYLSVLLRPSQVAAPALGTLSMVAGLALAEAVRETAGVTADLKWPNDLLIDGAKCAGILCEVGGGTPPAVVVGIGLNTGPLGEEVPAGAGGLPATSLADAGATETDRSAILVALLVEFAELEARWRSAGGSLAASGLLRSYRELCSTLGADVRVELPDGSTRTGVGRDIDADGRLLVTGDDGVSFAVSAGDVVHVRH</sequence>
<keyword evidence="3" id="KW-0067">ATP-binding</keyword>
<protein>
    <recommendedName>
        <fullName evidence="5">biotin--[biotin carboxyl-carrier protein] ligase</fullName>
        <ecNumber evidence="5">6.3.4.15</ecNumber>
    </recommendedName>
</protein>
<evidence type="ECO:0000256" key="2">
    <source>
        <dbReference type="ARBA" id="ARBA00022741"/>
    </source>
</evidence>
<dbReference type="InterPro" id="IPR004143">
    <property type="entry name" value="BPL_LPL_catalytic"/>
</dbReference>
<dbReference type="Pfam" id="PF02237">
    <property type="entry name" value="BPL_C"/>
    <property type="match status" value="1"/>
</dbReference>
<evidence type="ECO:0000313" key="7">
    <source>
        <dbReference type="EMBL" id="TDP93656.1"/>
    </source>
</evidence>
<dbReference type="Gene3D" id="3.30.930.10">
    <property type="entry name" value="Bira Bifunctional Protein, Domain 2"/>
    <property type="match status" value="1"/>
</dbReference>
<dbReference type="InterPro" id="IPR008988">
    <property type="entry name" value="Transcriptional_repressor_C"/>
</dbReference>
<dbReference type="SUPFAM" id="SSF55681">
    <property type="entry name" value="Class II aaRS and biotin synthetases"/>
    <property type="match status" value="1"/>
</dbReference>